<evidence type="ECO:0000256" key="5">
    <source>
        <dbReference type="SAM" id="MobiDB-lite"/>
    </source>
</evidence>
<dbReference type="PROSITE" id="PS50923">
    <property type="entry name" value="SUSHI"/>
    <property type="match status" value="1"/>
</dbReference>
<evidence type="ECO:0000256" key="4">
    <source>
        <dbReference type="PROSITE-ProRule" id="PRU00302"/>
    </source>
</evidence>
<keyword evidence="3" id="KW-1015">Disulfide bond</keyword>
<dbReference type="Pfam" id="PF00084">
    <property type="entry name" value="Sushi"/>
    <property type="match status" value="2"/>
</dbReference>
<proteinExistence type="predicted"/>
<keyword evidence="2 6" id="KW-0732">Signal</keyword>
<feature type="chain" id="PRO_5045984345" description="Sushi domain-containing protein" evidence="6">
    <location>
        <begin position="16"/>
        <end position="223"/>
    </location>
</feature>
<dbReference type="InterPro" id="IPR051503">
    <property type="entry name" value="ComplSys_Reg/VirEntry_Med"/>
</dbReference>
<dbReference type="SMART" id="SM00032">
    <property type="entry name" value="CCP"/>
    <property type="match status" value="2"/>
</dbReference>
<keyword evidence="1 4" id="KW-0768">Sushi</keyword>
<keyword evidence="9" id="KW-1185">Reference proteome</keyword>
<evidence type="ECO:0000313" key="8">
    <source>
        <dbReference type="Ensembl" id="ENSFCTP00005047910.1"/>
    </source>
</evidence>
<dbReference type="Proteomes" id="UP000823872">
    <property type="component" value="Chromosome F1"/>
</dbReference>
<name>A0ABI7ZLC8_FELCA</name>
<dbReference type="Ensembl" id="ENSFCTT00005066400.1">
    <property type="protein sequence ID" value="ENSFCTP00005047910.1"/>
    <property type="gene ID" value="ENSFCTG00005023239.1"/>
</dbReference>
<dbReference type="SUPFAM" id="SSF57535">
    <property type="entry name" value="Complement control module/SCR domain"/>
    <property type="match status" value="2"/>
</dbReference>
<dbReference type="GeneTree" id="ENSGT00940000154386"/>
<feature type="region of interest" description="Disordered" evidence="5">
    <location>
        <begin position="153"/>
        <end position="223"/>
    </location>
</feature>
<comment type="caution">
    <text evidence="4">Lacks conserved residue(s) required for the propagation of feature annotation.</text>
</comment>
<reference evidence="8 9" key="1">
    <citation type="submission" date="2021-02" db="EMBL/GenBank/DDBJ databases">
        <title>Safari Cat Assemblies.</title>
        <authorList>
            <person name="Bredemeyer K.R."/>
            <person name="Murphy W.J."/>
        </authorList>
    </citation>
    <scope>NUCLEOTIDE SEQUENCE [LARGE SCALE GENOMIC DNA]</scope>
</reference>
<dbReference type="PANTHER" id="PTHR45785:SF7">
    <property type="entry name" value="COMPLEMENT FACTOR H"/>
    <property type="match status" value="1"/>
</dbReference>
<reference evidence="8" key="2">
    <citation type="submission" date="2025-08" db="UniProtKB">
        <authorList>
            <consortium name="Ensembl"/>
        </authorList>
    </citation>
    <scope>IDENTIFICATION</scope>
    <source>
        <strain evidence="8">breed Abyssinian</strain>
    </source>
</reference>
<dbReference type="Gene3D" id="2.10.70.10">
    <property type="entry name" value="Complement Module, domain 1"/>
    <property type="match status" value="2"/>
</dbReference>
<dbReference type="PANTHER" id="PTHR45785">
    <property type="entry name" value="COMPLEMENT FACTOR H-RELATED"/>
    <property type="match status" value="1"/>
</dbReference>
<organism evidence="8 9">
    <name type="scientific">Felis catus</name>
    <name type="common">Cat</name>
    <name type="synonym">Felis silvestris catus</name>
    <dbReference type="NCBI Taxonomy" id="9685"/>
    <lineage>
        <taxon>Eukaryota</taxon>
        <taxon>Metazoa</taxon>
        <taxon>Chordata</taxon>
        <taxon>Craniata</taxon>
        <taxon>Vertebrata</taxon>
        <taxon>Euteleostomi</taxon>
        <taxon>Mammalia</taxon>
        <taxon>Eutheria</taxon>
        <taxon>Laurasiatheria</taxon>
        <taxon>Carnivora</taxon>
        <taxon>Feliformia</taxon>
        <taxon>Felidae</taxon>
        <taxon>Felinae</taxon>
        <taxon>Felis</taxon>
    </lineage>
</organism>
<feature type="compositionally biased region" description="Polar residues" evidence="5">
    <location>
        <begin position="156"/>
        <end position="165"/>
    </location>
</feature>
<feature type="domain" description="Sushi" evidence="7">
    <location>
        <begin position="77"/>
        <end position="134"/>
    </location>
</feature>
<dbReference type="CDD" id="cd00033">
    <property type="entry name" value="CCP"/>
    <property type="match status" value="1"/>
</dbReference>
<evidence type="ECO:0000256" key="6">
    <source>
        <dbReference type="SAM" id="SignalP"/>
    </source>
</evidence>
<evidence type="ECO:0000256" key="3">
    <source>
        <dbReference type="ARBA" id="ARBA00023157"/>
    </source>
</evidence>
<reference evidence="8" key="3">
    <citation type="submission" date="2025-09" db="UniProtKB">
        <authorList>
            <consortium name="Ensembl"/>
        </authorList>
    </citation>
    <scope>IDENTIFICATION</scope>
    <source>
        <strain evidence="8">breed Abyssinian</strain>
    </source>
</reference>
<evidence type="ECO:0000256" key="2">
    <source>
        <dbReference type="ARBA" id="ARBA00022729"/>
    </source>
</evidence>
<feature type="signal peptide" evidence="6">
    <location>
        <begin position="1"/>
        <end position="15"/>
    </location>
</feature>
<accession>A0ABI7ZLC8</accession>
<evidence type="ECO:0000313" key="9">
    <source>
        <dbReference type="Proteomes" id="UP000823872"/>
    </source>
</evidence>
<evidence type="ECO:0000259" key="7">
    <source>
        <dbReference type="PROSITE" id="PS50923"/>
    </source>
</evidence>
<dbReference type="InterPro" id="IPR000436">
    <property type="entry name" value="Sushi_SCR_CCP_dom"/>
</dbReference>
<evidence type="ECO:0000256" key="1">
    <source>
        <dbReference type="ARBA" id="ARBA00022659"/>
    </source>
</evidence>
<dbReference type="InterPro" id="IPR035976">
    <property type="entry name" value="Sushi/SCR/CCP_sf"/>
</dbReference>
<protein>
    <recommendedName>
        <fullName evidence="7">Sushi domain-containing protein</fullName>
    </recommendedName>
</protein>
<sequence length="223" mass="25506">ILLFVFVFLLQEKRCDFPEIKHGLLHNEYNYRRDFPVSVGKKYYYSCDHNFVTDKKQNGGYIHCTQEGWSPAVPCRRQCIFNYLINGEYPYPAKMYFQGDSVSVNCYAGYSLQNEQTVMTCTEDGWVPAPECLPPGKYMVTSQKTVKELQRRNVAGSPQPQNTRPNPCPHLISQPGDFGSLDSSSSGEKSHLTSRPECTKLKLPTFKPETNHCQQRGKESLCR</sequence>